<keyword evidence="2" id="KW-0418">Kinase</keyword>
<gene>
    <name evidence="2" type="ORF">FP2506_15294</name>
</gene>
<dbReference type="EC" id="2.7.1.35" evidence="2"/>
<accession>Q0G3M1</accession>
<dbReference type="EMBL" id="AATP01000002">
    <property type="protein sequence ID" value="EAU41810.1"/>
    <property type="molecule type" value="Genomic_DNA"/>
</dbReference>
<name>Q0G3M1_9HYPH</name>
<proteinExistence type="predicted"/>
<comment type="caution">
    <text evidence="2">The sequence shown here is derived from an EMBL/GenBank/DDBJ whole genome shotgun (WGS) entry which is preliminary data.</text>
</comment>
<dbReference type="AlphaFoldDB" id="Q0G3M1"/>
<keyword evidence="1" id="KW-1133">Transmembrane helix</keyword>
<reference evidence="2 3" key="1">
    <citation type="journal article" date="2010" name="J. Bacteriol.">
        <title>Genome sequence of Fulvimarina pelagi HTCC2506T, a Mn(II)-oxidizing alphaproteobacterium possessing an aerobic anoxygenic photosynthetic gene cluster and Xanthorhodopsin.</title>
        <authorList>
            <person name="Kang I."/>
            <person name="Oh H.M."/>
            <person name="Lim S.I."/>
            <person name="Ferriera S."/>
            <person name="Giovannoni S.J."/>
            <person name="Cho J.C."/>
        </authorList>
    </citation>
    <scope>NUCLEOTIDE SEQUENCE [LARGE SCALE GENOMIC DNA]</scope>
    <source>
        <strain evidence="2 3">HTCC2506</strain>
    </source>
</reference>
<sequence>MGTREDEDEARSREANRILKAIREETDPQTGTHVQNWLLRPKEFFAADDADPDDRIEKIGLRIGRVASVVGFVVFAIILYFQFVS</sequence>
<keyword evidence="3" id="KW-1185">Reference proteome</keyword>
<evidence type="ECO:0000313" key="3">
    <source>
        <dbReference type="Proteomes" id="UP000004310"/>
    </source>
</evidence>
<protein>
    <submittedName>
        <fullName evidence="2">Pyridoxine kinase</fullName>
        <ecNumber evidence="2">2.7.1.35</ecNumber>
    </submittedName>
</protein>
<keyword evidence="1" id="KW-0812">Transmembrane</keyword>
<dbReference type="GO" id="GO:0008478">
    <property type="term" value="F:pyridoxal kinase activity"/>
    <property type="evidence" value="ECO:0007669"/>
    <property type="project" value="UniProtKB-EC"/>
</dbReference>
<dbReference type="Proteomes" id="UP000004310">
    <property type="component" value="Unassembled WGS sequence"/>
</dbReference>
<evidence type="ECO:0000256" key="1">
    <source>
        <dbReference type="SAM" id="Phobius"/>
    </source>
</evidence>
<dbReference type="RefSeq" id="WP_007068183.1">
    <property type="nucleotide sequence ID" value="NZ_DS022272.1"/>
</dbReference>
<feature type="transmembrane region" description="Helical" evidence="1">
    <location>
        <begin position="63"/>
        <end position="83"/>
    </location>
</feature>
<organism evidence="2 3">
    <name type="scientific">Fulvimarina pelagi HTCC2506</name>
    <dbReference type="NCBI Taxonomy" id="314231"/>
    <lineage>
        <taxon>Bacteria</taxon>
        <taxon>Pseudomonadati</taxon>
        <taxon>Pseudomonadota</taxon>
        <taxon>Alphaproteobacteria</taxon>
        <taxon>Hyphomicrobiales</taxon>
        <taxon>Aurantimonadaceae</taxon>
        <taxon>Fulvimarina</taxon>
    </lineage>
</organism>
<evidence type="ECO:0000313" key="2">
    <source>
        <dbReference type="EMBL" id="EAU41810.1"/>
    </source>
</evidence>
<dbReference type="STRING" id="217511.GCA_001463845_02835"/>
<dbReference type="HOGENOM" id="CLU_170143_0_0_5"/>
<keyword evidence="2" id="KW-0808">Transferase</keyword>
<keyword evidence="1" id="KW-0472">Membrane</keyword>